<sequence length="482" mass="55042">MDNFDKIELDSYGQWLNIRESLAQIAQQQHQDEPNKEILQSVLQELHLVRERLDQLQEQTDTAVPLPTSASSNSLLSHFDLPNTGEPCEEFNPLAQGLIQVEVPTEAMDASSPESLVVNDDLRELLASIQQVPLLPSEPEAIQAFLEREVVVINKKEIAVASDLFLFDETAPSLAIVPTEDSVEIIVPDEENLAPLSTVEQFIEPASDETMNLSFIKKDLESDEVELAPLELDALKGDRLNLLEDTGVVEKKKLHNDALLDYDSFDMDDDFIDQSMEESLSSAVLEELEIAEAEKSFFEDEDDLIEIEESDSYIVQDGEQEFLLLAPSEEEISPSEEDPYDFSQRDLIEKKKSPDTMSRVLENFNVQELDFQQVRDIVLAIKDEPVEYMELHHELQHEEHASLDKAESFCLLDEWLNKIDEDEENEEMAYELSSDLKGEMRAMLAYFDDFLKDLPEDKVVEFAESPAFKLYKKLYKELGVKR</sequence>
<name>A0A968GHN5_9SPIO</name>
<protein>
    <submittedName>
        <fullName evidence="1">Uncharacterized protein</fullName>
    </submittedName>
</protein>
<dbReference type="Proteomes" id="UP000778951">
    <property type="component" value="Unassembled WGS sequence"/>
</dbReference>
<gene>
    <name evidence="1" type="ORF">HCT48_03160</name>
</gene>
<dbReference type="EMBL" id="JAATLM010000001">
    <property type="protein sequence ID" value="NIZ69212.1"/>
    <property type="molecule type" value="Genomic_DNA"/>
</dbReference>
<organism evidence="1 2">
    <name type="scientific">Entomospira culicis</name>
    <dbReference type="NCBI Taxonomy" id="2719989"/>
    <lineage>
        <taxon>Bacteria</taxon>
        <taxon>Pseudomonadati</taxon>
        <taxon>Spirochaetota</taxon>
        <taxon>Spirochaetia</taxon>
        <taxon>Spirochaetales</taxon>
        <taxon>Spirochaetaceae</taxon>
        <taxon>Entomospira</taxon>
    </lineage>
</organism>
<evidence type="ECO:0000313" key="1">
    <source>
        <dbReference type="EMBL" id="NIZ69212.1"/>
    </source>
</evidence>
<comment type="caution">
    <text evidence="1">The sequence shown here is derived from an EMBL/GenBank/DDBJ whole genome shotgun (WGS) entry which is preliminary data.</text>
</comment>
<dbReference type="RefSeq" id="WP_167695310.1">
    <property type="nucleotide sequence ID" value="NZ_CP118181.1"/>
</dbReference>
<evidence type="ECO:0000313" key="2">
    <source>
        <dbReference type="Proteomes" id="UP000778951"/>
    </source>
</evidence>
<dbReference type="AlphaFoldDB" id="A0A968GHN5"/>
<reference evidence="1" key="1">
    <citation type="submission" date="2020-03" db="EMBL/GenBank/DDBJ databases">
        <title>Spirochaetal bacteria isolated from arthropods constitute a novel genus Entomospira genus novum within the order Spirochaetales.</title>
        <authorList>
            <person name="Grana-Miraglia L."/>
            <person name="Sikutova S."/>
            <person name="Fingerle V."/>
            <person name="Sing A."/>
            <person name="Castillo-Ramirez S."/>
            <person name="Margos G."/>
            <person name="Rudolf I."/>
        </authorList>
    </citation>
    <scope>NUCLEOTIDE SEQUENCE</scope>
    <source>
        <strain evidence="1">BR149</strain>
    </source>
</reference>
<accession>A0A968GHN5</accession>
<keyword evidence="2" id="KW-1185">Reference proteome</keyword>
<proteinExistence type="predicted"/>